<protein>
    <submittedName>
        <fullName evidence="2">Retrovirus-related Pol polyprotein from transposon RE1</fullName>
    </submittedName>
</protein>
<evidence type="ECO:0000259" key="1">
    <source>
        <dbReference type="Pfam" id="PF07727"/>
    </source>
</evidence>
<feature type="domain" description="Reverse transcriptase Ty1/copia-type" evidence="1">
    <location>
        <begin position="4"/>
        <end position="113"/>
    </location>
</feature>
<proteinExistence type="predicted"/>
<organism evidence="2">
    <name type="scientific">Sesamum radiatum</name>
    <name type="common">Black benniseed</name>
    <dbReference type="NCBI Taxonomy" id="300843"/>
    <lineage>
        <taxon>Eukaryota</taxon>
        <taxon>Viridiplantae</taxon>
        <taxon>Streptophyta</taxon>
        <taxon>Embryophyta</taxon>
        <taxon>Tracheophyta</taxon>
        <taxon>Spermatophyta</taxon>
        <taxon>Magnoliopsida</taxon>
        <taxon>eudicotyledons</taxon>
        <taxon>Gunneridae</taxon>
        <taxon>Pentapetalae</taxon>
        <taxon>asterids</taxon>
        <taxon>lamiids</taxon>
        <taxon>Lamiales</taxon>
        <taxon>Pedaliaceae</taxon>
        <taxon>Sesamum</taxon>
    </lineage>
</organism>
<reference evidence="2" key="2">
    <citation type="journal article" date="2024" name="Plant">
        <title>Genomic evolution and insights into agronomic trait innovations of Sesamum species.</title>
        <authorList>
            <person name="Miao H."/>
            <person name="Wang L."/>
            <person name="Qu L."/>
            <person name="Liu H."/>
            <person name="Sun Y."/>
            <person name="Le M."/>
            <person name="Wang Q."/>
            <person name="Wei S."/>
            <person name="Zheng Y."/>
            <person name="Lin W."/>
            <person name="Duan Y."/>
            <person name="Cao H."/>
            <person name="Xiong S."/>
            <person name="Wang X."/>
            <person name="Wei L."/>
            <person name="Li C."/>
            <person name="Ma Q."/>
            <person name="Ju M."/>
            <person name="Zhao R."/>
            <person name="Li G."/>
            <person name="Mu C."/>
            <person name="Tian Q."/>
            <person name="Mei H."/>
            <person name="Zhang T."/>
            <person name="Gao T."/>
            <person name="Zhang H."/>
        </authorList>
    </citation>
    <scope>NUCLEOTIDE SEQUENCE</scope>
    <source>
        <strain evidence="2">G02</strain>
    </source>
</reference>
<reference evidence="2" key="1">
    <citation type="submission" date="2020-06" db="EMBL/GenBank/DDBJ databases">
        <authorList>
            <person name="Li T."/>
            <person name="Hu X."/>
            <person name="Zhang T."/>
            <person name="Song X."/>
            <person name="Zhang H."/>
            <person name="Dai N."/>
            <person name="Sheng W."/>
            <person name="Hou X."/>
            <person name="Wei L."/>
        </authorList>
    </citation>
    <scope>NUCLEOTIDE SEQUENCE</scope>
    <source>
        <strain evidence="2">G02</strain>
        <tissue evidence="2">Leaf</tissue>
    </source>
</reference>
<accession>A0AAW2Q0U8</accession>
<gene>
    <name evidence="2" type="ORF">Sradi_3817500</name>
</gene>
<name>A0AAW2Q0U8_SESRA</name>
<comment type="caution">
    <text evidence="2">The sequence shown here is derived from an EMBL/GenBank/DDBJ whole genome shotgun (WGS) entry which is preliminary data.</text>
</comment>
<dbReference type="AlphaFoldDB" id="A0AAW2Q0U8"/>
<evidence type="ECO:0000313" key="2">
    <source>
        <dbReference type="EMBL" id="KAL0361330.1"/>
    </source>
</evidence>
<dbReference type="EMBL" id="JACGWJ010000016">
    <property type="protein sequence ID" value="KAL0361330.1"/>
    <property type="molecule type" value="Genomic_DNA"/>
</dbReference>
<sequence>MHFDEVIRGYDFIKNEFDPCIYKKISGSSLAYLMLYVDDILLIGNDVKMLGDTKAWLSTKFSKKDLGEPFDIFRIKVYRDRSRKMLGFTQSTYIEKVLKRFKIKNSKRGFLPMRHGIKLFKNQSSMTDEELKRISDIPYVSAVGSMQYVFQCTRLNIVFTLNVTRENRACAKEAHWSALKTTFKY</sequence>
<dbReference type="InterPro" id="IPR013103">
    <property type="entry name" value="RVT_2"/>
</dbReference>
<dbReference type="Pfam" id="PF07727">
    <property type="entry name" value="RVT_2"/>
    <property type="match status" value="1"/>
</dbReference>